<evidence type="ECO:0000313" key="6">
    <source>
        <dbReference type="Proteomes" id="UP000005952"/>
    </source>
</evidence>
<dbReference type="InterPro" id="IPR053164">
    <property type="entry name" value="IS1016-like_transposase"/>
</dbReference>
<dbReference type="Proteomes" id="UP000005952">
    <property type="component" value="Chromosome"/>
</dbReference>
<evidence type="ECO:0000256" key="1">
    <source>
        <dbReference type="SAM" id="MobiDB-lite"/>
    </source>
</evidence>
<sequence length="238" mass="26703">MGTIFHHTHLPLQKWFLAVALVLNAKKGLSARQIARDLEVNKNTGWRMAMQIRKAMEQRDHRDLLTGMIEMDETYIGGKPRKGNIGSGGQGGGSNPRGRGTKKPAVVGMIERGGKVRTQVVSKKNLRAKGISALVRRNVDTANSILITDEYQGYVGIKTFMPHQTVNHKVWYVADDGSHTNSIESFWALLKRGIVGQYHKVSLRHLPAYINEFSYRFNHRETANVFDLTIERAIGVTP</sequence>
<dbReference type="PANTHER" id="PTHR47163">
    <property type="entry name" value="DDE_TNP_IS1595 DOMAIN-CONTAINING PROTEIN"/>
    <property type="match status" value="1"/>
</dbReference>
<dbReference type="eggNOG" id="COG3677">
    <property type="taxonomic scope" value="Bacteria"/>
</dbReference>
<dbReference type="EMBL" id="CP005587">
    <property type="protein sequence ID" value="AGK58231.1"/>
    <property type="molecule type" value="Genomic_DNA"/>
</dbReference>
<dbReference type="STRING" id="670307.HYPDE_31738"/>
<dbReference type="KEGG" id="hdt:HYPDE_32793"/>
<protein>
    <recommendedName>
        <fullName evidence="2">ISXO2-like transposase domain-containing protein</fullName>
    </recommendedName>
</protein>
<dbReference type="KEGG" id="hdt:HYPDE_31738"/>
<dbReference type="PANTHER" id="PTHR47163:SF2">
    <property type="entry name" value="SI:DKEY-17M8.2"/>
    <property type="match status" value="1"/>
</dbReference>
<accession>N0BCH1</accession>
<dbReference type="AlphaFoldDB" id="N0BCH1"/>
<organism evidence="4 6">
    <name type="scientific">Hyphomicrobium denitrificans 1NES1</name>
    <dbReference type="NCBI Taxonomy" id="670307"/>
    <lineage>
        <taxon>Bacteria</taxon>
        <taxon>Pseudomonadati</taxon>
        <taxon>Pseudomonadota</taxon>
        <taxon>Alphaproteobacteria</taxon>
        <taxon>Hyphomicrobiales</taxon>
        <taxon>Hyphomicrobiaceae</taxon>
        <taxon>Hyphomicrobium</taxon>
    </lineage>
</organism>
<evidence type="ECO:0000313" key="5">
    <source>
        <dbReference type="EMBL" id="AGK58448.1"/>
    </source>
</evidence>
<name>N0BCH1_9HYPH</name>
<feature type="region of interest" description="Disordered" evidence="1">
    <location>
        <begin position="77"/>
        <end position="102"/>
    </location>
</feature>
<feature type="compositionally biased region" description="Gly residues" evidence="1">
    <location>
        <begin position="85"/>
        <end position="95"/>
    </location>
</feature>
<dbReference type="EMBL" id="CP005587">
    <property type="protein sequence ID" value="AGK58448.1"/>
    <property type="molecule type" value="Genomic_DNA"/>
</dbReference>
<evidence type="ECO:0000313" key="3">
    <source>
        <dbReference type="EMBL" id="AGK58022.1"/>
    </source>
</evidence>
<dbReference type="KEGG" id="hdt:HYPDE_33878"/>
<dbReference type="HOGENOM" id="CLU_044348_1_4_5"/>
<feature type="domain" description="ISXO2-like transposase" evidence="2">
    <location>
        <begin position="64"/>
        <end position="218"/>
    </location>
</feature>
<evidence type="ECO:0000259" key="2">
    <source>
        <dbReference type="SMART" id="SM01126"/>
    </source>
</evidence>
<dbReference type="Pfam" id="PF12762">
    <property type="entry name" value="DDE_Tnp_IS1595"/>
    <property type="match status" value="1"/>
</dbReference>
<evidence type="ECO:0000313" key="4">
    <source>
        <dbReference type="EMBL" id="AGK58231.1"/>
    </source>
</evidence>
<gene>
    <name evidence="3" type="ORF">HYPDE_31738</name>
    <name evidence="4" type="ORF">HYPDE_32793</name>
    <name evidence="5" type="ORF">HYPDE_33878</name>
</gene>
<dbReference type="SMART" id="SM01126">
    <property type="entry name" value="DDE_Tnp_IS1595"/>
    <property type="match status" value="1"/>
</dbReference>
<keyword evidence="6" id="KW-1185">Reference proteome</keyword>
<dbReference type="EMBL" id="CP005587">
    <property type="protein sequence ID" value="AGK58022.1"/>
    <property type="molecule type" value="Genomic_DNA"/>
</dbReference>
<dbReference type="RefSeq" id="WP_015598053.1">
    <property type="nucleotide sequence ID" value="NC_021172.1"/>
</dbReference>
<proteinExistence type="predicted"/>
<dbReference type="NCBIfam" id="NF033547">
    <property type="entry name" value="transpos_IS1595"/>
    <property type="match status" value="1"/>
</dbReference>
<reference evidence="4 6" key="1">
    <citation type="journal article" date="2013" name="Genome Announc.">
        <title>Genome sequences for three denitrifying bacterial strains isolated from a uranium- and nitrate-contaminated subsurface environment.</title>
        <authorList>
            <person name="Venkatramanan R."/>
            <person name="Prakash O."/>
            <person name="Woyke T."/>
            <person name="Chain P."/>
            <person name="Goodwin L.A."/>
            <person name="Watson D."/>
            <person name="Brooks S."/>
            <person name="Kostka J.E."/>
            <person name="Green S.J."/>
        </authorList>
    </citation>
    <scope>NUCLEOTIDE SEQUENCE [LARGE SCALE GENOMIC DNA]</scope>
    <source>
        <strain evidence="4 6">1NES1</strain>
    </source>
</reference>
<dbReference type="InterPro" id="IPR024445">
    <property type="entry name" value="Tnp_ISXO2-like"/>
</dbReference>